<protein>
    <recommendedName>
        <fullName evidence="1">DUF8042 domain-containing protein</fullName>
    </recommendedName>
</protein>
<comment type="caution">
    <text evidence="2">The sequence shown here is derived from an EMBL/GenBank/DDBJ whole genome shotgun (WGS) entry which is preliminary data.</text>
</comment>
<organism evidence="2 3">
    <name type="scientific">Evansella vedderi</name>
    <dbReference type="NCBI Taxonomy" id="38282"/>
    <lineage>
        <taxon>Bacteria</taxon>
        <taxon>Bacillati</taxon>
        <taxon>Bacillota</taxon>
        <taxon>Bacilli</taxon>
        <taxon>Bacillales</taxon>
        <taxon>Bacillaceae</taxon>
        <taxon>Evansella</taxon>
    </lineage>
</organism>
<evidence type="ECO:0000313" key="3">
    <source>
        <dbReference type="Proteomes" id="UP001230005"/>
    </source>
</evidence>
<evidence type="ECO:0000259" key="1">
    <source>
        <dbReference type="Pfam" id="PF26154"/>
    </source>
</evidence>
<reference evidence="2 3" key="1">
    <citation type="submission" date="2023-07" db="EMBL/GenBank/DDBJ databases">
        <title>Genomic Encyclopedia of Type Strains, Phase IV (KMG-IV): sequencing the most valuable type-strain genomes for metagenomic binning, comparative biology and taxonomic classification.</title>
        <authorList>
            <person name="Goeker M."/>
        </authorList>
    </citation>
    <scope>NUCLEOTIDE SEQUENCE [LARGE SCALE GENOMIC DNA]</scope>
    <source>
        <strain evidence="2 3">DSM 9768</strain>
    </source>
</reference>
<dbReference type="RefSeq" id="WP_307324625.1">
    <property type="nucleotide sequence ID" value="NZ_JAUSUG010000006.1"/>
</dbReference>
<dbReference type="InterPro" id="IPR058355">
    <property type="entry name" value="DUF8042"/>
</dbReference>
<dbReference type="Pfam" id="PF26154">
    <property type="entry name" value="DUF8042"/>
    <property type="match status" value="1"/>
</dbReference>
<gene>
    <name evidence="2" type="ORF">J2S74_001919</name>
</gene>
<dbReference type="Proteomes" id="UP001230005">
    <property type="component" value="Unassembled WGS sequence"/>
</dbReference>
<sequence length="130" mass="14974">MSEMKLTEAQHQFLVQYLGLLNEVESTIQFVGECYLQGDADIGDRLLKDIMTSLAPFNRDNMTVYSIFGSDDLALKTLDKFQASVDISINVEERFSRIWDRATFLNDTLAPSLQSWRQIIKKYLEIKQAD</sequence>
<evidence type="ECO:0000313" key="2">
    <source>
        <dbReference type="EMBL" id="MDQ0254540.1"/>
    </source>
</evidence>
<feature type="domain" description="DUF8042" evidence="1">
    <location>
        <begin position="7"/>
        <end position="125"/>
    </location>
</feature>
<dbReference type="EMBL" id="JAUSUG010000006">
    <property type="protein sequence ID" value="MDQ0254540.1"/>
    <property type="molecule type" value="Genomic_DNA"/>
</dbReference>
<name>A0ABT9ZUB9_9BACI</name>
<proteinExistence type="predicted"/>
<accession>A0ABT9ZUB9</accession>
<keyword evidence="3" id="KW-1185">Reference proteome</keyword>